<protein>
    <submittedName>
        <fullName evidence="1">Uncharacterized protein</fullName>
    </submittedName>
</protein>
<gene>
    <name evidence="1" type="ORF">IZO911_LOCUS32283</name>
    <name evidence="3" type="ORF">JYZ213_LOCUS44277</name>
    <name evidence="4" type="ORF">KXQ929_LOCUS15388</name>
    <name evidence="5" type="ORF">OKA104_LOCUS36014</name>
    <name evidence="2" type="ORF">VCS650_LOCUS42164</name>
</gene>
<dbReference type="Proteomes" id="UP000663868">
    <property type="component" value="Unassembled WGS sequence"/>
</dbReference>
<evidence type="ECO:0000313" key="2">
    <source>
        <dbReference type="EMBL" id="CAF1499485.1"/>
    </source>
</evidence>
<evidence type="ECO:0000313" key="1">
    <source>
        <dbReference type="EMBL" id="CAF1268352.1"/>
    </source>
</evidence>
<comment type="caution">
    <text evidence="1">The sequence shown here is derived from an EMBL/GenBank/DDBJ whole genome shotgun (WGS) entry which is preliminary data.</text>
</comment>
<dbReference type="AlphaFoldDB" id="A0A815BDU7"/>
<dbReference type="Proteomes" id="UP000663881">
    <property type="component" value="Unassembled WGS sequence"/>
</dbReference>
<accession>A0A815BDU7</accession>
<dbReference type="EMBL" id="CAJOAY010005431">
    <property type="protein sequence ID" value="CAF4107394.1"/>
    <property type="molecule type" value="Genomic_DNA"/>
</dbReference>
<dbReference type="EMBL" id="CAJNOE010000554">
    <property type="protein sequence ID" value="CAF1268352.1"/>
    <property type="molecule type" value="Genomic_DNA"/>
</dbReference>
<organism evidence="1 6">
    <name type="scientific">Adineta steineri</name>
    <dbReference type="NCBI Taxonomy" id="433720"/>
    <lineage>
        <taxon>Eukaryota</taxon>
        <taxon>Metazoa</taxon>
        <taxon>Spiralia</taxon>
        <taxon>Gnathifera</taxon>
        <taxon>Rotifera</taxon>
        <taxon>Eurotatoria</taxon>
        <taxon>Bdelloidea</taxon>
        <taxon>Adinetida</taxon>
        <taxon>Adinetidae</taxon>
        <taxon>Adineta</taxon>
    </lineage>
</organism>
<name>A0A815BDU7_9BILA</name>
<evidence type="ECO:0000313" key="3">
    <source>
        <dbReference type="EMBL" id="CAF1515544.1"/>
    </source>
</evidence>
<dbReference type="EMBL" id="CAJOBB010000890">
    <property type="protein sequence ID" value="CAF3771400.1"/>
    <property type="molecule type" value="Genomic_DNA"/>
</dbReference>
<sequence>MAQLSVETASSNTTNVIKESLENKWNESYLIHGNSSDVITEVNSRMHGCIKSIESQEINIGAEKFQQITVEIEKLITNQLQLITEREQTIIQKHRQESTSAVNKIITRGRSYQRANEKEHQRFLEEYIVQLEKALVEHLDHLHKAIEHDQEKIIARSRQFIEDCALDALAARQTILNKAFSSANTMITEILTHYKKKFWVMKKQTVGREELRTIDLRIYSTVGENQDGLVCDKISDRNKFIKTINDTKSQNIPKRTVYLKSDPSITIPRT</sequence>
<dbReference type="OrthoDB" id="10041679at2759"/>
<proteinExistence type="predicted"/>
<evidence type="ECO:0000313" key="6">
    <source>
        <dbReference type="Proteomes" id="UP000663860"/>
    </source>
</evidence>
<dbReference type="EMBL" id="CAJNON010002086">
    <property type="protein sequence ID" value="CAF1499485.1"/>
    <property type="molecule type" value="Genomic_DNA"/>
</dbReference>
<evidence type="ECO:0000313" key="4">
    <source>
        <dbReference type="EMBL" id="CAF3771400.1"/>
    </source>
</evidence>
<dbReference type="EMBL" id="CAJNOG010002735">
    <property type="protein sequence ID" value="CAF1515544.1"/>
    <property type="molecule type" value="Genomic_DNA"/>
</dbReference>
<dbReference type="Proteomes" id="UP000663891">
    <property type="component" value="Unassembled WGS sequence"/>
</dbReference>
<reference evidence="1" key="1">
    <citation type="submission" date="2021-02" db="EMBL/GenBank/DDBJ databases">
        <authorList>
            <person name="Nowell W R."/>
        </authorList>
    </citation>
    <scope>NUCLEOTIDE SEQUENCE</scope>
</reference>
<evidence type="ECO:0000313" key="5">
    <source>
        <dbReference type="EMBL" id="CAF4107394.1"/>
    </source>
</evidence>
<dbReference type="Proteomes" id="UP000663860">
    <property type="component" value="Unassembled WGS sequence"/>
</dbReference>
<dbReference type="Proteomes" id="UP000663845">
    <property type="component" value="Unassembled WGS sequence"/>
</dbReference>